<dbReference type="InterPro" id="IPR013325">
    <property type="entry name" value="RNA_pol_sigma_r2"/>
</dbReference>
<evidence type="ECO:0000259" key="7">
    <source>
        <dbReference type="Pfam" id="PF08281"/>
    </source>
</evidence>
<name>A0A7V8SYZ7_9BACT</name>
<comment type="similarity">
    <text evidence="1">Belongs to the sigma-70 factor family. ECF subfamily.</text>
</comment>
<dbReference type="InterPro" id="IPR013324">
    <property type="entry name" value="RNA_pol_sigma_r3/r4-like"/>
</dbReference>
<dbReference type="SUPFAM" id="SSF88946">
    <property type="entry name" value="Sigma2 domain of RNA polymerase sigma factors"/>
    <property type="match status" value="1"/>
</dbReference>
<dbReference type="AlphaFoldDB" id="A0A7V8SYZ7"/>
<dbReference type="InterPro" id="IPR036388">
    <property type="entry name" value="WH-like_DNA-bd_sf"/>
</dbReference>
<gene>
    <name evidence="8" type="ORF">HRJ53_21730</name>
</gene>
<sequence length="188" mass="20744">MKRENAKEASLRTLMIAGLNGDTAAYRALLSGLSGHLRAYYRGKLVRAGRGTEEAEDLVQEALMAVHTRRHTYDPTQLLTPWVYAIARYKLIDHLRQSQSTLTNVPIEDASEIIAAHGEPATESSLDLNKLLARLPDKVRLAIRYVKIEGLSVVEAAARCGISESAIKTNVHRGLKELSAVISQEKTK</sequence>
<comment type="caution">
    <text evidence="8">The sequence shown here is derived from an EMBL/GenBank/DDBJ whole genome shotgun (WGS) entry which is preliminary data.</text>
</comment>
<evidence type="ECO:0000256" key="2">
    <source>
        <dbReference type="ARBA" id="ARBA00023015"/>
    </source>
</evidence>
<dbReference type="InterPro" id="IPR039425">
    <property type="entry name" value="RNA_pol_sigma-70-like"/>
</dbReference>
<dbReference type="SUPFAM" id="SSF88659">
    <property type="entry name" value="Sigma3 and sigma4 domains of RNA polymerase sigma factors"/>
    <property type="match status" value="1"/>
</dbReference>
<keyword evidence="3" id="KW-0731">Sigma factor</keyword>
<evidence type="ECO:0000313" key="8">
    <source>
        <dbReference type="EMBL" id="MBA0087614.1"/>
    </source>
</evidence>
<feature type="domain" description="RNA polymerase sigma factor 70 region 4 type 2" evidence="7">
    <location>
        <begin position="127"/>
        <end position="178"/>
    </location>
</feature>
<dbReference type="Proteomes" id="UP000567293">
    <property type="component" value="Unassembled WGS sequence"/>
</dbReference>
<dbReference type="EMBL" id="JACDQQ010002090">
    <property type="protein sequence ID" value="MBA0087614.1"/>
    <property type="molecule type" value="Genomic_DNA"/>
</dbReference>
<evidence type="ECO:0000313" key="9">
    <source>
        <dbReference type="Proteomes" id="UP000567293"/>
    </source>
</evidence>
<evidence type="ECO:0000256" key="5">
    <source>
        <dbReference type="ARBA" id="ARBA00023163"/>
    </source>
</evidence>
<accession>A0A7V8SYZ7</accession>
<evidence type="ECO:0000256" key="1">
    <source>
        <dbReference type="ARBA" id="ARBA00010641"/>
    </source>
</evidence>
<dbReference type="Gene3D" id="1.10.10.10">
    <property type="entry name" value="Winged helix-like DNA-binding domain superfamily/Winged helix DNA-binding domain"/>
    <property type="match status" value="1"/>
</dbReference>
<keyword evidence="5" id="KW-0804">Transcription</keyword>
<dbReference type="InterPro" id="IPR007627">
    <property type="entry name" value="RNA_pol_sigma70_r2"/>
</dbReference>
<organism evidence="8 9">
    <name type="scientific">Candidatus Acidiferrum panamense</name>
    <dbReference type="NCBI Taxonomy" id="2741543"/>
    <lineage>
        <taxon>Bacteria</taxon>
        <taxon>Pseudomonadati</taxon>
        <taxon>Acidobacteriota</taxon>
        <taxon>Terriglobia</taxon>
        <taxon>Candidatus Acidiferrales</taxon>
        <taxon>Candidatus Acidiferrum</taxon>
    </lineage>
</organism>
<dbReference type="GO" id="GO:0006352">
    <property type="term" value="P:DNA-templated transcription initiation"/>
    <property type="evidence" value="ECO:0007669"/>
    <property type="project" value="InterPro"/>
</dbReference>
<dbReference type="InterPro" id="IPR013249">
    <property type="entry name" value="RNA_pol_sigma70_r4_t2"/>
</dbReference>
<evidence type="ECO:0000256" key="3">
    <source>
        <dbReference type="ARBA" id="ARBA00023082"/>
    </source>
</evidence>
<protein>
    <submittedName>
        <fullName evidence="8">Sigma-70 family RNA polymerase sigma factor</fullName>
    </submittedName>
</protein>
<evidence type="ECO:0000259" key="6">
    <source>
        <dbReference type="Pfam" id="PF04542"/>
    </source>
</evidence>
<dbReference type="Pfam" id="PF04542">
    <property type="entry name" value="Sigma70_r2"/>
    <property type="match status" value="1"/>
</dbReference>
<dbReference type="GO" id="GO:0003677">
    <property type="term" value="F:DNA binding"/>
    <property type="evidence" value="ECO:0007669"/>
    <property type="project" value="UniProtKB-KW"/>
</dbReference>
<dbReference type="NCBIfam" id="NF009191">
    <property type="entry name" value="PRK12539.1"/>
    <property type="match status" value="1"/>
</dbReference>
<proteinExistence type="inferred from homology"/>
<dbReference type="Gene3D" id="1.10.1740.10">
    <property type="match status" value="1"/>
</dbReference>
<evidence type="ECO:0000256" key="4">
    <source>
        <dbReference type="ARBA" id="ARBA00023125"/>
    </source>
</evidence>
<dbReference type="CDD" id="cd06171">
    <property type="entry name" value="Sigma70_r4"/>
    <property type="match status" value="1"/>
</dbReference>
<reference evidence="8" key="1">
    <citation type="submission" date="2020-06" db="EMBL/GenBank/DDBJ databases">
        <title>Legume-microbial interactions unlock mineral nutrients during tropical forest succession.</title>
        <authorList>
            <person name="Epihov D.Z."/>
        </authorList>
    </citation>
    <scope>NUCLEOTIDE SEQUENCE [LARGE SCALE GENOMIC DNA]</scope>
    <source>
        <strain evidence="8">Pan2503</strain>
    </source>
</reference>
<dbReference type="GO" id="GO:0016987">
    <property type="term" value="F:sigma factor activity"/>
    <property type="evidence" value="ECO:0007669"/>
    <property type="project" value="UniProtKB-KW"/>
</dbReference>
<dbReference type="Pfam" id="PF08281">
    <property type="entry name" value="Sigma70_r4_2"/>
    <property type="match status" value="1"/>
</dbReference>
<dbReference type="NCBIfam" id="TIGR02937">
    <property type="entry name" value="sigma70-ECF"/>
    <property type="match status" value="1"/>
</dbReference>
<keyword evidence="2" id="KW-0805">Transcription regulation</keyword>
<dbReference type="PANTHER" id="PTHR43133">
    <property type="entry name" value="RNA POLYMERASE ECF-TYPE SIGMA FACTO"/>
    <property type="match status" value="1"/>
</dbReference>
<dbReference type="PANTHER" id="PTHR43133:SF58">
    <property type="entry name" value="ECF RNA POLYMERASE SIGMA FACTOR SIGD"/>
    <property type="match status" value="1"/>
</dbReference>
<dbReference type="InterPro" id="IPR014284">
    <property type="entry name" value="RNA_pol_sigma-70_dom"/>
</dbReference>
<keyword evidence="4" id="KW-0238">DNA-binding</keyword>
<keyword evidence="9" id="KW-1185">Reference proteome</keyword>
<feature type="domain" description="RNA polymerase sigma-70 region 2" evidence="6">
    <location>
        <begin position="48"/>
        <end position="99"/>
    </location>
</feature>